<gene>
    <name evidence="2" type="ORF">F5Z01DRAFT_666318</name>
</gene>
<protein>
    <recommendedName>
        <fullName evidence="4">Pentatricopeptide repeat domain-containing protein</fullName>
    </recommendedName>
</protein>
<evidence type="ECO:0000313" key="3">
    <source>
        <dbReference type="Proteomes" id="UP000887229"/>
    </source>
</evidence>
<sequence>MKATLRYTRSCKAPRNGLREPVQSVARFPAQCTQRTERCFSSRSNPTSSPATTCPRISRSLRNSGTTRWLSSVPRQTNRSSTQAQIKSDLDAEFSDLQPSSYGDWLHLLDLMGDRHGSAGVWACFERLVDEGQAGLAISNTRNRIREETVTVACEDDKRVEYLLGLFVRLRTLKRTWPNFYVDIIQNLILRGEYTRATHWHSRIWYTISPSREALAELISRLAHENDPELQQCLVSIYHSSDERGIFDLVIPSLYASGKEKLARTWRAEFTKAGDFPQSKNSLPFLRFLSCYYSRVYLYPQELELLGGGIWWVARDEPTTESLGDGSNSQGAFRRELVAKTFASRWISVDFAINLVTQFGIPNIGPRELQALALREENAQGVLERIKRLESLGIRLSKHPYCKVVAVMARKDDDYHLDLLLHTTMHYETLVDPQQRGDLLAKAKQSGDKDTSSLLLRIREILDNKGEVWELNNLLRTSLKEGNLARSSLVLDRMRAVGVVPRQDNVTEMLRQLCSTLPWHTPTPRGLRTYRNQSSRKRPAAASSLDDVVRILRTCAQYDIAIPISCWSHALHRLGRDGRMQELLQLCLEFVSRCQPVKPCLLPVHRDDVPRHQLPERRKDALPETHELRIWETGQTVSTQAFGVVERQWIPSELPLNHPHHPVTKLVTPELQRRIVRWGFQAAIGRKRSSIIGRSRGLEVTDLALDGIMSYDLAQGVRTLAILRDRGVAIEETLISKAICRRMALAESSSYRHKQRSRQEILPEHVKAAVDAAWGTELLPPLSLFSRLVDQHKLIVWDQFPTLFRRQYDGLKPIEAHDKPRRRSKLSKPEFLLWQKKRQRNLVRR</sequence>
<keyword evidence="3" id="KW-1185">Reference proteome</keyword>
<reference evidence="2" key="1">
    <citation type="journal article" date="2021" name="IMA Fungus">
        <title>Genomic characterization of three marine fungi, including Emericellopsis atlantica sp. nov. with signatures of a generalist lifestyle and marine biomass degradation.</title>
        <authorList>
            <person name="Hagestad O.C."/>
            <person name="Hou L."/>
            <person name="Andersen J.H."/>
            <person name="Hansen E.H."/>
            <person name="Altermark B."/>
            <person name="Li C."/>
            <person name="Kuhnert E."/>
            <person name="Cox R.J."/>
            <person name="Crous P.W."/>
            <person name="Spatafora J.W."/>
            <person name="Lail K."/>
            <person name="Amirebrahimi M."/>
            <person name="Lipzen A."/>
            <person name="Pangilinan J."/>
            <person name="Andreopoulos W."/>
            <person name="Hayes R.D."/>
            <person name="Ng V."/>
            <person name="Grigoriev I.V."/>
            <person name="Jackson S.A."/>
            <person name="Sutton T.D.S."/>
            <person name="Dobson A.D.W."/>
            <person name="Rama T."/>
        </authorList>
    </citation>
    <scope>NUCLEOTIDE SEQUENCE</scope>
    <source>
        <strain evidence="2">TS7</strain>
    </source>
</reference>
<comment type="caution">
    <text evidence="2">The sequence shown here is derived from an EMBL/GenBank/DDBJ whole genome shotgun (WGS) entry which is preliminary data.</text>
</comment>
<feature type="region of interest" description="Disordered" evidence="1">
    <location>
        <begin position="39"/>
        <end position="58"/>
    </location>
</feature>
<dbReference type="AlphaFoldDB" id="A0A9P7ZF26"/>
<dbReference type="EMBL" id="MU251278">
    <property type="protein sequence ID" value="KAG9250385.1"/>
    <property type="molecule type" value="Genomic_DNA"/>
</dbReference>
<organism evidence="2 3">
    <name type="scientific">Emericellopsis atlantica</name>
    <dbReference type="NCBI Taxonomy" id="2614577"/>
    <lineage>
        <taxon>Eukaryota</taxon>
        <taxon>Fungi</taxon>
        <taxon>Dikarya</taxon>
        <taxon>Ascomycota</taxon>
        <taxon>Pezizomycotina</taxon>
        <taxon>Sordariomycetes</taxon>
        <taxon>Hypocreomycetidae</taxon>
        <taxon>Hypocreales</taxon>
        <taxon>Bionectriaceae</taxon>
        <taxon>Emericellopsis</taxon>
    </lineage>
</organism>
<feature type="compositionally biased region" description="Polar residues" evidence="1">
    <location>
        <begin position="41"/>
        <end position="52"/>
    </location>
</feature>
<proteinExistence type="predicted"/>
<evidence type="ECO:0008006" key="4">
    <source>
        <dbReference type="Google" id="ProtNLM"/>
    </source>
</evidence>
<evidence type="ECO:0000256" key="1">
    <source>
        <dbReference type="SAM" id="MobiDB-lite"/>
    </source>
</evidence>
<dbReference type="GeneID" id="70295125"/>
<dbReference type="Proteomes" id="UP000887229">
    <property type="component" value="Unassembled WGS sequence"/>
</dbReference>
<accession>A0A9P7ZF26</accession>
<name>A0A9P7ZF26_9HYPO</name>
<evidence type="ECO:0000313" key="2">
    <source>
        <dbReference type="EMBL" id="KAG9250385.1"/>
    </source>
</evidence>
<dbReference type="OrthoDB" id="5366531at2759"/>
<dbReference type="RefSeq" id="XP_046114309.1">
    <property type="nucleotide sequence ID" value="XM_046264222.1"/>
</dbReference>